<reference evidence="1" key="1">
    <citation type="submission" date="2019-03" db="EMBL/GenBank/DDBJ databases">
        <title>Single cell metagenomics reveals metabolic interactions within the superorganism composed of flagellate Streblomastix strix and complex community of Bacteroidetes bacteria on its surface.</title>
        <authorList>
            <person name="Treitli S.C."/>
            <person name="Kolisko M."/>
            <person name="Husnik F."/>
            <person name="Keeling P."/>
            <person name="Hampl V."/>
        </authorList>
    </citation>
    <scope>NUCLEOTIDE SEQUENCE</scope>
    <source>
        <strain evidence="1">STM</strain>
    </source>
</reference>
<organism evidence="1">
    <name type="scientific">termite gut metagenome</name>
    <dbReference type="NCBI Taxonomy" id="433724"/>
    <lineage>
        <taxon>unclassified sequences</taxon>
        <taxon>metagenomes</taxon>
        <taxon>organismal metagenomes</taxon>
    </lineage>
</organism>
<gene>
    <name evidence="1" type="ORF">EZS27_002545</name>
</gene>
<proteinExistence type="predicted"/>
<dbReference type="EMBL" id="SNRY01000034">
    <property type="protein sequence ID" value="KAA6350081.1"/>
    <property type="molecule type" value="Genomic_DNA"/>
</dbReference>
<sequence>MDVYDWFRVKKQEFLEVTFTGSVLPRKGRIS</sequence>
<protein>
    <submittedName>
        <fullName evidence="1">Uncharacterized protein</fullName>
    </submittedName>
</protein>
<comment type="caution">
    <text evidence="1">The sequence shown here is derived from an EMBL/GenBank/DDBJ whole genome shotgun (WGS) entry which is preliminary data.</text>
</comment>
<evidence type="ECO:0000313" key="1">
    <source>
        <dbReference type="EMBL" id="KAA6350081.1"/>
    </source>
</evidence>
<accession>A0A5J4SX88</accession>
<name>A0A5J4SX88_9ZZZZ</name>
<dbReference type="AlphaFoldDB" id="A0A5J4SX88"/>